<dbReference type="CDD" id="cd14729">
    <property type="entry name" value="RtxA-like"/>
    <property type="match status" value="1"/>
</dbReference>
<keyword evidence="3" id="KW-1185">Reference proteome</keyword>
<proteinExistence type="predicted"/>
<protein>
    <submittedName>
        <fullName evidence="2">Uncharacterized protein</fullName>
    </submittedName>
</protein>
<dbReference type="EMBL" id="UGGT01000001">
    <property type="protein sequence ID" value="STO22972.1"/>
    <property type="molecule type" value="Genomic_DNA"/>
</dbReference>
<evidence type="ECO:0000256" key="1">
    <source>
        <dbReference type="SAM" id="Coils"/>
    </source>
</evidence>
<dbReference type="GeneID" id="93293951"/>
<reference evidence="2 3" key="1">
    <citation type="submission" date="2018-06" db="EMBL/GenBank/DDBJ databases">
        <authorList>
            <consortium name="Pathogen Informatics"/>
            <person name="Doyle S."/>
        </authorList>
    </citation>
    <scope>NUCLEOTIDE SEQUENCE [LARGE SCALE GENOMIC DNA]</scope>
    <source>
        <strain evidence="2 3">NCTC11370</strain>
    </source>
</reference>
<dbReference type="Gene3D" id="3.40.50.11550">
    <property type="match status" value="1"/>
</dbReference>
<name>A0A377GDU7_9GAMM</name>
<dbReference type="OrthoDB" id="5647712at2"/>
<evidence type="ECO:0000313" key="2">
    <source>
        <dbReference type="EMBL" id="STO22972.1"/>
    </source>
</evidence>
<keyword evidence="1" id="KW-0175">Coiled coil</keyword>
<dbReference type="AlphaFoldDB" id="A0A377GDU7"/>
<evidence type="ECO:0000313" key="3">
    <source>
        <dbReference type="Proteomes" id="UP000254554"/>
    </source>
</evidence>
<dbReference type="RefSeq" id="WP_010655091.1">
    <property type="nucleotide sequence ID" value="NZ_UGGT01000001.1"/>
</dbReference>
<accession>A0A377GDU7</accession>
<feature type="coiled-coil region" evidence="1">
    <location>
        <begin position="438"/>
        <end position="465"/>
    </location>
</feature>
<sequence length="633" mass="72974">MRNNLKARTEKNKGYLYVIKPGSEPSSSIFDALVIHLQQAGFLNNFEKSIVFKHNAIYFRHNLNEISAFISEFLPLILDFKKAGEPISLDEETVFEKKFIQEKAGIVFERCEEPVTAKRRNKIRKAKHDLQNLDFDSLSDNKITEISGNSASSAKAQLLKGISEHQGVCIGETHSKGLHKKFLVTFMPSLAASGIKQLFVELGFYDTQTALYEKFFQTGLLPKALLVELINQDISNRIIAGKNSDDFLYSYRANPYSSLGIVVMAQMLGIHITPIDTTEAYDGITGYIKKNETKFPKKRALAMNPTAAEIISQSREKYFALVGAHHNISMKELRAPGVSALLSIPNLDLRDITVMDIEEDPFIRASLIYNIHRVLMGKPIKPLQVISPAPQNYLDCFKLIYLTELKREIKQFSTEPRLAWYQKKLEKLDFLKKIDDIYHLFEDIMLKLEEEVNEYKEASAQTASKIFPFLLEKYLEGEDLRGSEVRETKFPETIPLLLNAPDYSKTHEALYSYKGADNHEAVERIKHIYDDYVAKFTAVQLSTMDKKQKFLEIGELKIEFIELIKFFTKNWNQDDKTQLFNCMRKWENQKPFLTYHRDNKFYNLFTAPNTWNEVKEILKGDSGLGSYFRPQYK</sequence>
<dbReference type="Proteomes" id="UP000254554">
    <property type="component" value="Unassembled WGS sequence"/>
</dbReference>
<gene>
    <name evidence="2" type="ORF">NCTC11370_03074</name>
</gene>
<organism evidence="2 3">
    <name type="scientific">Fluoribacter dumoffii</name>
    <dbReference type="NCBI Taxonomy" id="463"/>
    <lineage>
        <taxon>Bacteria</taxon>
        <taxon>Pseudomonadati</taxon>
        <taxon>Pseudomonadota</taxon>
        <taxon>Gammaproteobacteria</taxon>
        <taxon>Legionellales</taxon>
        <taxon>Legionellaceae</taxon>
        <taxon>Fluoribacter</taxon>
    </lineage>
</organism>
<dbReference type="SUPFAM" id="SSF159501">
    <property type="entry name" value="EreA/ChaN-like"/>
    <property type="match status" value="1"/>
</dbReference>